<gene>
    <name evidence="2" type="ORF">RRG08_050647</name>
</gene>
<keyword evidence="1" id="KW-0472">Membrane</keyword>
<keyword evidence="1" id="KW-0812">Transmembrane</keyword>
<dbReference type="Proteomes" id="UP001283361">
    <property type="component" value="Unassembled WGS sequence"/>
</dbReference>
<keyword evidence="1" id="KW-1133">Transmembrane helix</keyword>
<proteinExistence type="predicted"/>
<name>A0AAE1AE52_9GAST</name>
<feature type="transmembrane region" description="Helical" evidence="1">
    <location>
        <begin position="139"/>
        <end position="157"/>
    </location>
</feature>
<organism evidence="2 3">
    <name type="scientific">Elysia crispata</name>
    <name type="common">lettuce slug</name>
    <dbReference type="NCBI Taxonomy" id="231223"/>
    <lineage>
        <taxon>Eukaryota</taxon>
        <taxon>Metazoa</taxon>
        <taxon>Spiralia</taxon>
        <taxon>Lophotrochozoa</taxon>
        <taxon>Mollusca</taxon>
        <taxon>Gastropoda</taxon>
        <taxon>Heterobranchia</taxon>
        <taxon>Euthyneura</taxon>
        <taxon>Panpulmonata</taxon>
        <taxon>Sacoglossa</taxon>
        <taxon>Placobranchoidea</taxon>
        <taxon>Plakobranchidae</taxon>
        <taxon>Elysia</taxon>
    </lineage>
</organism>
<reference evidence="2" key="1">
    <citation type="journal article" date="2023" name="G3 (Bethesda)">
        <title>A reference genome for the long-term kleptoplast-retaining sea slug Elysia crispata morphotype clarki.</title>
        <authorList>
            <person name="Eastman K.E."/>
            <person name="Pendleton A.L."/>
            <person name="Shaikh M.A."/>
            <person name="Suttiyut T."/>
            <person name="Ogas R."/>
            <person name="Tomko P."/>
            <person name="Gavelis G."/>
            <person name="Widhalm J.R."/>
            <person name="Wisecaver J.H."/>
        </authorList>
    </citation>
    <scope>NUCLEOTIDE SEQUENCE</scope>
    <source>
        <strain evidence="2">ECLA1</strain>
    </source>
</reference>
<accession>A0AAE1AE52</accession>
<keyword evidence="3" id="KW-1185">Reference proteome</keyword>
<dbReference type="EMBL" id="JAWDGP010002001">
    <property type="protein sequence ID" value="KAK3786174.1"/>
    <property type="molecule type" value="Genomic_DNA"/>
</dbReference>
<sequence>MLAASQHQWVKICTSFDSRVQIPQQAVGTAKVSSSQHSPARDLNRAEFGPAETVTVTSLNSAIWVPGEGTTTARCVKCLFCLHLTPRHQGLVSSMMQTGINRTENGVEASFSQPWIWKYNCSKNWTELYQHANKLDRPIILILFSLVLFLLYILLLLPSELFGQAGRIRVDIGPAILKVDTELKSTLNSDLFYVRLFRVFGQPAVSPRMLEVRCENLSESWRHFDSSTDVVEKPQNSHRDTCKLM</sequence>
<dbReference type="AlphaFoldDB" id="A0AAE1AE52"/>
<evidence type="ECO:0000313" key="2">
    <source>
        <dbReference type="EMBL" id="KAK3786174.1"/>
    </source>
</evidence>
<evidence type="ECO:0000313" key="3">
    <source>
        <dbReference type="Proteomes" id="UP001283361"/>
    </source>
</evidence>
<comment type="caution">
    <text evidence="2">The sequence shown here is derived from an EMBL/GenBank/DDBJ whole genome shotgun (WGS) entry which is preliminary data.</text>
</comment>
<evidence type="ECO:0000256" key="1">
    <source>
        <dbReference type="SAM" id="Phobius"/>
    </source>
</evidence>
<protein>
    <submittedName>
        <fullName evidence="2">Uncharacterized protein</fullName>
    </submittedName>
</protein>